<protein>
    <recommendedName>
        <fullName evidence="1">C2CD5 C-terminal domain-containing protein</fullName>
    </recommendedName>
</protein>
<accession>A0ABD2Q4H7</accession>
<reference evidence="2 3" key="1">
    <citation type="submission" date="2024-11" db="EMBL/GenBank/DDBJ databases">
        <title>Adaptive evolution of stress response genes in parasites aligns with host niche diversity.</title>
        <authorList>
            <person name="Hahn C."/>
            <person name="Resl P."/>
        </authorList>
    </citation>
    <scope>NUCLEOTIDE SEQUENCE [LARGE SCALE GENOMIC DNA]</scope>
    <source>
        <strain evidence="2">EGGRZ-B1_66</strain>
        <tissue evidence="2">Body</tissue>
    </source>
</reference>
<evidence type="ECO:0000259" key="1">
    <source>
        <dbReference type="Pfam" id="PF23128"/>
    </source>
</evidence>
<organism evidence="2 3">
    <name type="scientific">Cichlidogyrus casuarinus</name>
    <dbReference type="NCBI Taxonomy" id="1844966"/>
    <lineage>
        <taxon>Eukaryota</taxon>
        <taxon>Metazoa</taxon>
        <taxon>Spiralia</taxon>
        <taxon>Lophotrochozoa</taxon>
        <taxon>Platyhelminthes</taxon>
        <taxon>Monogenea</taxon>
        <taxon>Monopisthocotylea</taxon>
        <taxon>Dactylogyridea</taxon>
        <taxon>Ancyrocephalidae</taxon>
        <taxon>Cichlidogyrus</taxon>
    </lineage>
</organism>
<gene>
    <name evidence="2" type="ORF">Ciccas_007073</name>
</gene>
<evidence type="ECO:0000313" key="3">
    <source>
        <dbReference type="Proteomes" id="UP001626550"/>
    </source>
</evidence>
<dbReference type="PANTHER" id="PTHR37412">
    <property type="entry name" value="C2 DOMAIN-CONTAINING PROTEIN 5"/>
    <property type="match status" value="1"/>
</dbReference>
<name>A0ABD2Q4H7_9PLAT</name>
<sequence length="139" mass="14856">MVSAHCLSLENMGPPTEEESFNGAITTPSTGCILSPLSKLPECRVEKFLGHLDFFFVRESSDLKEIGGVRAFLHNALTEAQTVVGAHTLSLGGNALLSYHIGEFHLLRTSAKNHAQCLVNVCGDMALVASNGSQSTELL</sequence>
<comment type="caution">
    <text evidence="2">The sequence shown here is derived from an EMBL/GenBank/DDBJ whole genome shotgun (WGS) entry which is preliminary data.</text>
</comment>
<keyword evidence="3" id="KW-1185">Reference proteome</keyword>
<dbReference type="Proteomes" id="UP001626550">
    <property type="component" value="Unassembled WGS sequence"/>
</dbReference>
<proteinExistence type="predicted"/>
<dbReference type="InterPro" id="IPR057815">
    <property type="entry name" value="C2CD5_C"/>
</dbReference>
<dbReference type="PANTHER" id="PTHR37412:SF2">
    <property type="entry name" value="C2 DOMAIN-CONTAINING PROTEIN 5"/>
    <property type="match status" value="1"/>
</dbReference>
<dbReference type="InterPro" id="IPR038983">
    <property type="entry name" value="C2CD5"/>
</dbReference>
<dbReference type="AlphaFoldDB" id="A0ABD2Q4H7"/>
<dbReference type="Pfam" id="PF23128">
    <property type="entry name" value="YbjQ_4"/>
    <property type="match status" value="1"/>
</dbReference>
<dbReference type="EMBL" id="JBJKFK010001036">
    <property type="protein sequence ID" value="KAL3314313.1"/>
    <property type="molecule type" value="Genomic_DNA"/>
</dbReference>
<feature type="domain" description="C2CD5 C-terminal" evidence="1">
    <location>
        <begin position="34"/>
        <end position="127"/>
    </location>
</feature>
<evidence type="ECO:0000313" key="2">
    <source>
        <dbReference type="EMBL" id="KAL3314313.1"/>
    </source>
</evidence>